<dbReference type="PROSITE" id="PS50006">
    <property type="entry name" value="FHA_DOMAIN"/>
    <property type="match status" value="1"/>
</dbReference>
<dbReference type="InterPro" id="IPR000719">
    <property type="entry name" value="Prot_kinase_dom"/>
</dbReference>
<keyword evidence="3 6" id="KW-0547">Nucleotide-binding</keyword>
<keyword evidence="8" id="KW-1133">Transmembrane helix</keyword>
<dbReference type="VEuPathDB" id="TriTrypDB:TvY486_0705290"/>
<keyword evidence="5 6" id="KW-0067">ATP-binding</keyword>
<dbReference type="CDD" id="cd06606">
    <property type="entry name" value="STKc_MAPKKK"/>
    <property type="match status" value="1"/>
</dbReference>
<feature type="binding site" evidence="6">
    <location>
        <position position="1208"/>
    </location>
    <ligand>
        <name>ATP</name>
        <dbReference type="ChEBI" id="CHEBI:30616"/>
    </ligand>
</feature>
<evidence type="ECO:0000256" key="1">
    <source>
        <dbReference type="ARBA" id="ARBA00022527"/>
    </source>
</evidence>
<evidence type="ECO:0000259" key="9">
    <source>
        <dbReference type="PROSITE" id="PS50006"/>
    </source>
</evidence>
<name>G0TYZ9_TRYVY</name>
<dbReference type="PANTHER" id="PTHR11584">
    <property type="entry name" value="SERINE/THREONINE PROTEIN KINASE"/>
    <property type="match status" value="1"/>
</dbReference>
<evidence type="ECO:0000256" key="6">
    <source>
        <dbReference type="PROSITE-ProRule" id="PRU10141"/>
    </source>
</evidence>
<dbReference type="PANTHER" id="PTHR11584:SF369">
    <property type="entry name" value="MITOGEN-ACTIVATED PROTEIN KINASE KINASE KINASE 19-RELATED"/>
    <property type="match status" value="1"/>
</dbReference>
<feature type="compositionally biased region" description="Gly residues" evidence="7">
    <location>
        <begin position="1137"/>
        <end position="1147"/>
    </location>
</feature>
<dbReference type="PROSITE" id="PS50011">
    <property type="entry name" value="PROTEIN_KINASE_DOM"/>
    <property type="match status" value="1"/>
</dbReference>
<dbReference type="Pfam" id="PF00069">
    <property type="entry name" value="Pkinase"/>
    <property type="match status" value="1"/>
</dbReference>
<dbReference type="InterPro" id="IPR008271">
    <property type="entry name" value="Ser/Thr_kinase_AS"/>
</dbReference>
<dbReference type="Gene3D" id="2.60.200.20">
    <property type="match status" value="1"/>
</dbReference>
<proteinExistence type="predicted"/>
<evidence type="ECO:0008006" key="12">
    <source>
        <dbReference type="Google" id="ProtNLM"/>
    </source>
</evidence>
<evidence type="ECO:0000313" key="11">
    <source>
        <dbReference type="EMBL" id="CCC49202.1"/>
    </source>
</evidence>
<dbReference type="PROSITE" id="PS00108">
    <property type="entry name" value="PROTEIN_KINASE_ST"/>
    <property type="match status" value="1"/>
</dbReference>
<dbReference type="Gene3D" id="1.10.510.10">
    <property type="entry name" value="Transferase(Phosphotransferase) domain 1"/>
    <property type="match status" value="1"/>
</dbReference>
<feature type="transmembrane region" description="Helical" evidence="8">
    <location>
        <begin position="21"/>
        <end position="46"/>
    </location>
</feature>
<dbReference type="SMART" id="SM00220">
    <property type="entry name" value="S_TKc"/>
    <property type="match status" value="1"/>
</dbReference>
<evidence type="ECO:0000256" key="8">
    <source>
        <dbReference type="SAM" id="Phobius"/>
    </source>
</evidence>
<evidence type="ECO:0000256" key="3">
    <source>
        <dbReference type="ARBA" id="ARBA00022741"/>
    </source>
</evidence>
<evidence type="ECO:0000259" key="10">
    <source>
        <dbReference type="PROSITE" id="PS50011"/>
    </source>
</evidence>
<evidence type="ECO:0000256" key="4">
    <source>
        <dbReference type="ARBA" id="ARBA00022777"/>
    </source>
</evidence>
<feature type="compositionally biased region" description="Polar residues" evidence="7">
    <location>
        <begin position="671"/>
        <end position="685"/>
    </location>
</feature>
<feature type="compositionally biased region" description="Polar residues" evidence="7">
    <location>
        <begin position="1077"/>
        <end position="1098"/>
    </location>
</feature>
<dbReference type="InterPro" id="IPR017441">
    <property type="entry name" value="Protein_kinase_ATP_BS"/>
</dbReference>
<dbReference type="InterPro" id="IPR011009">
    <property type="entry name" value="Kinase-like_dom_sf"/>
</dbReference>
<dbReference type="GO" id="GO:0004674">
    <property type="term" value="F:protein serine/threonine kinase activity"/>
    <property type="evidence" value="ECO:0007669"/>
    <property type="project" value="UniProtKB-KW"/>
</dbReference>
<dbReference type="SUPFAM" id="SSF56112">
    <property type="entry name" value="Protein kinase-like (PK-like)"/>
    <property type="match status" value="1"/>
</dbReference>
<dbReference type="SUPFAM" id="SSF49879">
    <property type="entry name" value="SMAD/FHA domain"/>
    <property type="match status" value="1"/>
</dbReference>
<dbReference type="GO" id="GO:0005524">
    <property type="term" value="F:ATP binding"/>
    <property type="evidence" value="ECO:0007669"/>
    <property type="project" value="UniProtKB-UniRule"/>
</dbReference>
<feature type="region of interest" description="Disordered" evidence="7">
    <location>
        <begin position="1114"/>
        <end position="1168"/>
    </location>
</feature>
<feature type="domain" description="FHA" evidence="9">
    <location>
        <begin position="943"/>
        <end position="1035"/>
    </location>
</feature>
<feature type="non-terminal residue" evidence="11">
    <location>
        <position position="1"/>
    </location>
</feature>
<keyword evidence="8" id="KW-0812">Transmembrane</keyword>
<evidence type="ECO:0000256" key="5">
    <source>
        <dbReference type="ARBA" id="ARBA00022840"/>
    </source>
</evidence>
<dbReference type="PROSITE" id="PS00107">
    <property type="entry name" value="PROTEIN_KINASE_ATP"/>
    <property type="match status" value="1"/>
</dbReference>
<dbReference type="EMBL" id="HE573023">
    <property type="protein sequence ID" value="CCC49202.1"/>
    <property type="molecule type" value="Genomic_DNA"/>
</dbReference>
<gene>
    <name evidence="11" type="ORF">TVY486_0705290</name>
</gene>
<protein>
    <recommendedName>
        <fullName evidence="12">Protein kinase</fullName>
    </recommendedName>
</protein>
<dbReference type="FunFam" id="3.30.200.20:FF:000956">
    <property type="entry name" value="Protein kinase, putative"/>
    <property type="match status" value="1"/>
</dbReference>
<dbReference type="Gene3D" id="3.30.200.20">
    <property type="entry name" value="Phosphorylase Kinase, domain 1"/>
    <property type="match status" value="1"/>
</dbReference>
<evidence type="ECO:0000256" key="2">
    <source>
        <dbReference type="ARBA" id="ARBA00022679"/>
    </source>
</evidence>
<reference evidence="11" key="1">
    <citation type="journal article" date="2012" name="Proc. Natl. Acad. Sci. U.S.A.">
        <title>Antigenic diversity is generated by distinct evolutionary mechanisms in African trypanosome species.</title>
        <authorList>
            <person name="Jackson A.P."/>
            <person name="Berry A."/>
            <person name="Aslett M."/>
            <person name="Allison H.C."/>
            <person name="Burton P."/>
            <person name="Vavrova-Anderson J."/>
            <person name="Brown R."/>
            <person name="Browne H."/>
            <person name="Corton N."/>
            <person name="Hauser H."/>
            <person name="Gamble J."/>
            <person name="Gilderthorp R."/>
            <person name="Marcello L."/>
            <person name="McQuillan J."/>
            <person name="Otto T.D."/>
            <person name="Quail M.A."/>
            <person name="Sanders M.J."/>
            <person name="van Tonder A."/>
            <person name="Ginger M.L."/>
            <person name="Field M.C."/>
            <person name="Barry J.D."/>
            <person name="Hertz-Fowler C."/>
            <person name="Berriman M."/>
        </authorList>
    </citation>
    <scope>NUCLEOTIDE SEQUENCE</scope>
    <source>
        <strain evidence="11">Y486</strain>
    </source>
</reference>
<accession>G0TYZ9</accession>
<evidence type="ECO:0000256" key="7">
    <source>
        <dbReference type="SAM" id="MobiDB-lite"/>
    </source>
</evidence>
<keyword evidence="8" id="KW-0472">Membrane</keyword>
<feature type="region of interest" description="Disordered" evidence="7">
    <location>
        <begin position="671"/>
        <end position="718"/>
    </location>
</feature>
<sequence>FAVACAHFTVLLGHYNKLSTVVIALALVWFLTPLVCLVVIAVLYRWECPERDECCSFVARASGGAVPCCGSTELGRAGVGATIAQPRCIAVPPFVSVANMDREPCGEPKVTRGLPSSLSGEAGLSPQDTHKLRACEGDVFFSDNLCPPFLLVSVSGGCVVGASDSFAKCIGFTVGELVGEKFEHLLAALNVECGAELLGIMQSLVAEAVPPTRGYNEVICSQENASHEVGGAVSERRASNSASPLHCSRGVGVALGECGECADRAEELCDPRTGGCIWHRVLLRGCKLRRSPKATRAFGDTGLLSACDCGVANSFRSDRDEVNDQSAPAGSAQEVVLSGSSFSFVVDVWVDRTLRSGEGCVVIRQPLLYWLVDHVPLPCFLVHPETGCVLHWTGAAEECTGQTAYNMVGSPVCVTSPTASAEGRLVERVGGDAECEELLNHCGTGFSALLHVPQDCQPFVVTLRQVHGKYTEVESRLPAGNVVGLVWPPRLPSCTAGVHFRGGRMAPVSEVGSSSTVRRGLEGTATLPCVPSTDGKETCMDGRASKSNCPVGWLSGLLNIPQRCSGVWPAEGVPFLCVIERRSSGRTMTAWSAGLATACQNGREPSSERGEGLVHLAKFSRDVKQSPGGGGLTDARHNIAVSGRLRELIAPSVASPLRQLGEALGSTLQETAGCNNGQDQPTSTSEGDEAGCCVTPGHPAPTAGLTSGGPESGEEYGGAAAEPVTIQPSGQTVPGTDDYVSTLAPRRSAMTRAGACAASGISGAVEELDGKNTKIFAEGMCYRDVPLVSELGSDGPLHIGAKAPLVDGSQPCSFPSDVPSLLSPMPERHTTEMNGSRTPSNGGVITIEDQKVRPLGVGPVGLTASSVQEQCLSDWSLKSPWGNNPSSSTRAEQCLVPDGGFAGPPGGCNGGGTEEPPIWAMLKSYDETTIPSFCIRVGPGEPFLFGRSSKCHATTTDTYVSSVQFSILYKSEAQEMNGAIKVSYLQDYRSEGRAEGVHSASPTSASHLCSEVLAGRKVRLRDNSVNGTYVNVKRVGRGRTCVLHDQDLITFRMGSSRFFLGFKFLLTDIRGVPLNATPATSISSRPTVAPGSSATSRRGTPHFYQCVSESVGTVSRGGSASEVSVPNRLSSDLGRRIAGGGHSGGGVESSRRGGTPITRRSRGRRCSTGAHSREVIEWKIGEEMLGKGGNAEVFLGMNLTNGKLIAVKRVPLPRVAMGDGGGRDVQQQYRCLQEEIKVLSKAVHPNIVQYYGSSQNDSYFNILLEFVPGGSLRHLLDNFGVLSPVVICSYLGQTLEGLFYLHKNNIVHSDLKAANILITDRGRVKLSDFGTARLLNRQRGHSQECQDVRMPPGNSADSGALLTLHVAGTLRWMAPELLRDSCGPTVASDIWSVGCVLIEMLSGEGPWYEYDFESEEELINLLMYTSEPPEVPECQTLPELTTIAKKCLTLVPEERPTCEQLLRYVRHAKEQLELVWEDLV</sequence>
<organism evidence="11">
    <name type="scientific">Trypanosoma vivax (strain Y486)</name>
    <dbReference type="NCBI Taxonomy" id="1055687"/>
    <lineage>
        <taxon>Eukaryota</taxon>
        <taxon>Discoba</taxon>
        <taxon>Euglenozoa</taxon>
        <taxon>Kinetoplastea</taxon>
        <taxon>Metakinetoplastina</taxon>
        <taxon>Trypanosomatida</taxon>
        <taxon>Trypanosomatidae</taxon>
        <taxon>Trypanosoma</taxon>
        <taxon>Duttonella</taxon>
    </lineage>
</organism>
<feature type="compositionally biased region" description="Polar residues" evidence="7">
    <location>
        <begin position="1114"/>
        <end position="1130"/>
    </location>
</feature>
<feature type="domain" description="Protein kinase" evidence="10">
    <location>
        <begin position="1179"/>
        <end position="1470"/>
    </location>
</feature>
<keyword evidence="1" id="KW-0723">Serine/threonine-protein kinase</keyword>
<feature type="region of interest" description="Disordered" evidence="7">
    <location>
        <begin position="1077"/>
        <end position="1100"/>
    </location>
</feature>
<dbReference type="InterPro" id="IPR000253">
    <property type="entry name" value="FHA_dom"/>
</dbReference>
<dbReference type="Pfam" id="PF00498">
    <property type="entry name" value="FHA"/>
    <property type="match status" value="1"/>
</dbReference>
<keyword evidence="4" id="KW-0418">Kinase</keyword>
<keyword evidence="2" id="KW-0808">Transferase</keyword>
<dbReference type="InterPro" id="IPR008984">
    <property type="entry name" value="SMAD_FHA_dom_sf"/>
</dbReference>